<sequence>MLTPTHTFSILKQNGRKISCESTSSLHLSFERSKLRSLERQRLCQGKGKLSVLGSWSLVKEASQLLRLSEGQGAVESLCELHGAICCADLRFVARAVPSTTEAMVET</sequence>
<evidence type="ECO:0000313" key="1">
    <source>
        <dbReference type="EMBL" id="CAM9813674.1"/>
    </source>
</evidence>
<dbReference type="Proteomes" id="UP001162501">
    <property type="component" value="Chromosome 18"/>
</dbReference>
<reference evidence="1" key="1">
    <citation type="submission" date="2023-05" db="EMBL/GenBank/DDBJ databases">
        <authorList>
            <consortium name="ELIXIR-Norway"/>
        </authorList>
    </citation>
    <scope>NUCLEOTIDE SEQUENCE</scope>
</reference>
<proteinExistence type="predicted"/>
<gene>
    <name evidence="1" type="ORF">MRATA1EN22A_LOCUS7824</name>
</gene>
<organism evidence="1 2">
    <name type="scientific">Rangifer tarandus platyrhynchus</name>
    <name type="common">Svalbard reindeer</name>
    <dbReference type="NCBI Taxonomy" id="3082113"/>
    <lineage>
        <taxon>Eukaryota</taxon>
        <taxon>Metazoa</taxon>
        <taxon>Chordata</taxon>
        <taxon>Craniata</taxon>
        <taxon>Vertebrata</taxon>
        <taxon>Euteleostomi</taxon>
        <taxon>Mammalia</taxon>
        <taxon>Eutheria</taxon>
        <taxon>Laurasiatheria</taxon>
        <taxon>Artiodactyla</taxon>
        <taxon>Ruminantia</taxon>
        <taxon>Pecora</taxon>
        <taxon>Cervidae</taxon>
        <taxon>Odocoileinae</taxon>
        <taxon>Rangifer</taxon>
    </lineage>
</organism>
<accession>A0AC59YLS4</accession>
<dbReference type="EMBL" id="OX596102">
    <property type="protein sequence ID" value="CAM9813674.1"/>
    <property type="molecule type" value="Genomic_DNA"/>
</dbReference>
<evidence type="ECO:0000313" key="2">
    <source>
        <dbReference type="Proteomes" id="UP001162501"/>
    </source>
</evidence>
<reference evidence="1" key="2">
    <citation type="submission" date="2025-03" db="EMBL/GenBank/DDBJ databases">
        <authorList>
            <consortium name="ELIXIR-Norway"/>
            <consortium name="Elixir Norway"/>
        </authorList>
    </citation>
    <scope>NUCLEOTIDE SEQUENCE</scope>
</reference>
<protein>
    <submittedName>
        <fullName evidence="1">Uncharacterized protein</fullName>
    </submittedName>
</protein>
<name>A0AC59YLS4_RANTA</name>